<comment type="catalytic activity">
    <reaction evidence="9">
        <text>S-adenosyl-L-methionine + H(+) = S-adenosyl 3-(methylsulfanyl)propylamine + CO2</text>
        <dbReference type="Rhea" id="RHEA:15981"/>
        <dbReference type="ChEBI" id="CHEBI:15378"/>
        <dbReference type="ChEBI" id="CHEBI:16526"/>
        <dbReference type="ChEBI" id="CHEBI:57443"/>
        <dbReference type="ChEBI" id="CHEBI:59789"/>
        <dbReference type="EC" id="4.1.1.50"/>
    </reaction>
</comment>
<keyword evidence="3 9" id="KW-0745">Spermidine biosynthesis</keyword>
<evidence type="ECO:0000256" key="8">
    <source>
        <dbReference type="ARBA" id="ARBA00023317"/>
    </source>
</evidence>
<keyword evidence="9" id="KW-0949">S-adenosyl-L-methionine</keyword>
<comment type="pathway">
    <text evidence="9">Amine and polyamine biosynthesis; S-adenosylmethioninamine biosynthesis; S-adenosylmethioninamine from S-adenosyl-L-methionine: step 1/1.</text>
</comment>
<proteinExistence type="inferred from homology"/>
<comment type="PTM">
    <text evidence="9">Is synthesized initially as an inactive proenzyme. Formation of the active enzyme involves a self-maturation process in which the active site pyruvoyl group is generated from an internal serine residue via an autocatalytic post-translational modification. Two non-identical subunits are generated from the proenzyme in this reaction, and the pyruvate is formed at the N-terminus of the alpha chain, which is derived from the carboxyl end of the proenzyme. The post-translation cleavage follows an unusual pathway, termed non-hydrolytic serinolysis, in which the side chain hydroxyl group of the serine supplies its oxygen atom to form the C-terminus of the beta chain, while the remainder of the serine residue undergoes an oxidative deamination to produce ammonia and the pyruvoyl group blocking the N-terminus of the alpha chain.</text>
</comment>
<dbReference type="InterPro" id="IPR016067">
    <property type="entry name" value="S-AdoMet_deCO2ase_core"/>
</dbReference>
<comment type="function">
    <text evidence="9">Catalyzes the decarboxylation of S-adenosylmethionine to S-adenosylmethioninamine (dcAdoMet), the propylamine donor required for the synthesis of the polyamines spermine and spermidine from the diamine putrescine.</text>
</comment>
<dbReference type="InterPro" id="IPR003826">
    <property type="entry name" value="AdoMetDC_fam_prok"/>
</dbReference>
<evidence type="ECO:0000256" key="4">
    <source>
        <dbReference type="ARBA" id="ARBA00023115"/>
    </source>
</evidence>
<feature type="active site" description="Proton donor; for catalytic activity" evidence="9">
    <location>
        <position position="86"/>
    </location>
</feature>
<dbReference type="AlphaFoldDB" id="A0A1X6ZZZ7"/>
<dbReference type="NCBIfam" id="TIGR03330">
    <property type="entry name" value="SAM_DCase_Bsu"/>
    <property type="match status" value="1"/>
</dbReference>
<dbReference type="OrthoDB" id="9793120at2"/>
<dbReference type="SUPFAM" id="SSF56276">
    <property type="entry name" value="S-adenosylmethionine decarboxylase"/>
    <property type="match status" value="1"/>
</dbReference>
<evidence type="ECO:0000313" key="11">
    <source>
        <dbReference type="Proteomes" id="UP000193778"/>
    </source>
</evidence>
<evidence type="ECO:0000256" key="1">
    <source>
        <dbReference type="ARBA" id="ARBA00022793"/>
    </source>
</evidence>
<dbReference type="GO" id="GO:0005829">
    <property type="term" value="C:cytosol"/>
    <property type="evidence" value="ECO:0007669"/>
    <property type="project" value="TreeGrafter"/>
</dbReference>
<feature type="active site" description="Proton acceptor; for processing activity" evidence="9">
    <location>
        <position position="71"/>
    </location>
</feature>
<name>A0A1X6ZZZ7_9RHOB</name>
<keyword evidence="11" id="KW-1185">Reference proteome</keyword>
<keyword evidence="6 9" id="KW-0456">Lyase</keyword>
<dbReference type="EMBL" id="FWFP01000010">
    <property type="protein sequence ID" value="SLN66290.1"/>
    <property type="molecule type" value="Genomic_DNA"/>
</dbReference>
<evidence type="ECO:0000313" key="10">
    <source>
        <dbReference type="EMBL" id="SLN66290.1"/>
    </source>
</evidence>
<comment type="subunit">
    <text evidence="9">Heterotetramer of two alpha and two beta chains arranged as a dimer of alpha/beta heterodimers.</text>
</comment>
<comment type="similarity">
    <text evidence="9">Belongs to the prokaryotic AdoMetDC family. Type 1 subfamily.</text>
</comment>
<dbReference type="Proteomes" id="UP000193778">
    <property type="component" value="Unassembled WGS sequence"/>
</dbReference>
<dbReference type="GO" id="GO:0008295">
    <property type="term" value="P:spermidine biosynthetic process"/>
    <property type="evidence" value="ECO:0007669"/>
    <property type="project" value="UniProtKB-UniRule"/>
</dbReference>
<feature type="modified residue" description="Pyruvic acid (Ser); by autocatalysis" evidence="9">
    <location>
        <position position="66"/>
    </location>
</feature>
<organism evidence="10 11">
    <name type="scientific">Ruegeria meonggei</name>
    <dbReference type="NCBI Taxonomy" id="1446476"/>
    <lineage>
        <taxon>Bacteria</taxon>
        <taxon>Pseudomonadati</taxon>
        <taxon>Pseudomonadota</taxon>
        <taxon>Alphaproteobacteria</taxon>
        <taxon>Rhodobacterales</taxon>
        <taxon>Roseobacteraceae</taxon>
        <taxon>Ruegeria</taxon>
    </lineage>
</organism>
<dbReference type="GO" id="GO:0004014">
    <property type="term" value="F:adenosylmethionine decarboxylase activity"/>
    <property type="evidence" value="ECO:0007669"/>
    <property type="project" value="UniProtKB-UniRule"/>
</dbReference>
<evidence type="ECO:0000256" key="6">
    <source>
        <dbReference type="ARBA" id="ARBA00023239"/>
    </source>
</evidence>
<dbReference type="EC" id="4.1.1.50" evidence="9"/>
<keyword evidence="2 9" id="KW-0068">Autocatalytic cleavage</keyword>
<dbReference type="InterPro" id="IPR017716">
    <property type="entry name" value="S-AdoMet_deCOase_pro-enz"/>
</dbReference>
<keyword evidence="1 9" id="KW-0210">Decarboxylase</keyword>
<feature type="active site" description="Schiff-base intermediate with substrate; via pyruvic acid" evidence="9">
    <location>
        <position position="66"/>
    </location>
</feature>
<dbReference type="UniPathway" id="UPA00331">
    <property type="reaction ID" value="UER00451"/>
</dbReference>
<feature type="site" description="Cleavage (non-hydrolytic); by autolysis" evidence="9">
    <location>
        <begin position="65"/>
        <end position="66"/>
    </location>
</feature>
<protein>
    <recommendedName>
        <fullName evidence="9">S-adenosylmethionine decarboxylase proenzyme</fullName>
        <shortName evidence="9">AdoMetDC</shortName>
        <shortName evidence="9">SAMDC</shortName>
        <ecNumber evidence="9">4.1.1.50</ecNumber>
    </recommendedName>
    <component>
        <recommendedName>
            <fullName evidence="9">S-adenosylmethionine decarboxylase beta chain</fullName>
        </recommendedName>
    </component>
    <component>
        <recommendedName>
            <fullName evidence="9">S-adenosylmethionine decarboxylase alpha chain</fullName>
        </recommendedName>
    </component>
</protein>
<keyword evidence="7 9" id="KW-0704">Schiff base</keyword>
<feature type="chain" id="PRO_5023398166" description="S-adenosylmethionine decarboxylase beta chain" evidence="9">
    <location>
        <begin position="1"/>
        <end position="65"/>
    </location>
</feature>
<feature type="chain" id="PRO_5023398165" description="S-adenosylmethionine decarboxylase alpha chain" evidence="9">
    <location>
        <begin position="66"/>
        <end position="129"/>
    </location>
</feature>
<keyword evidence="8 9" id="KW-0670">Pyruvate</keyword>
<sequence length="129" mass="13828">MDDFSSSLGSHLLADLFDANALFDPIPAKDVLRRAALAAGAHVLEVKTHDFGARDGFTGVALLAESHISIHTWPEHGYAAVDIFMCGDANPRVSLNVLKAYFTPARAEVQMISRGFIGKTQRGLAAASF</sequence>
<reference evidence="11" key="1">
    <citation type="submission" date="2017-03" db="EMBL/GenBank/DDBJ databases">
        <authorList>
            <person name="Rodrigo-Torres L."/>
            <person name="Arahal R.D."/>
            <person name="Lucena T."/>
        </authorList>
    </citation>
    <scope>NUCLEOTIDE SEQUENCE [LARGE SCALE GENOMIC DNA]</scope>
    <source>
        <strain evidence="11">CECT 8411</strain>
    </source>
</reference>
<accession>A0A1X6ZZZ7</accession>
<evidence type="ECO:0000256" key="9">
    <source>
        <dbReference type="HAMAP-Rule" id="MF_00464"/>
    </source>
</evidence>
<dbReference type="Pfam" id="PF02675">
    <property type="entry name" value="AdoMet_dc"/>
    <property type="match status" value="1"/>
</dbReference>
<evidence type="ECO:0000256" key="3">
    <source>
        <dbReference type="ARBA" id="ARBA00023066"/>
    </source>
</evidence>
<keyword evidence="5 9" id="KW-0865">Zymogen</keyword>
<gene>
    <name evidence="9 10" type="primary">speH</name>
    <name evidence="10" type="ORF">RUM8411_03312</name>
</gene>
<evidence type="ECO:0000256" key="5">
    <source>
        <dbReference type="ARBA" id="ARBA00023145"/>
    </source>
</evidence>
<dbReference type="PANTHER" id="PTHR33866">
    <property type="entry name" value="S-ADENOSYLMETHIONINE DECARBOXYLASE PROENZYME"/>
    <property type="match status" value="1"/>
</dbReference>
<dbReference type="RefSeq" id="WP_085823789.1">
    <property type="nucleotide sequence ID" value="NZ_FWFP01000010.1"/>
</dbReference>
<evidence type="ECO:0000256" key="7">
    <source>
        <dbReference type="ARBA" id="ARBA00023270"/>
    </source>
</evidence>
<evidence type="ECO:0000256" key="2">
    <source>
        <dbReference type="ARBA" id="ARBA00022813"/>
    </source>
</evidence>
<keyword evidence="4 9" id="KW-0620">Polyamine biosynthesis</keyword>
<dbReference type="Gene3D" id="3.60.90.10">
    <property type="entry name" value="S-adenosylmethionine decarboxylase"/>
    <property type="match status" value="1"/>
</dbReference>
<dbReference type="HAMAP" id="MF_00464">
    <property type="entry name" value="AdoMetDC_1"/>
    <property type="match status" value="1"/>
</dbReference>
<dbReference type="PANTHER" id="PTHR33866:SF2">
    <property type="entry name" value="S-ADENOSYLMETHIONINE DECARBOXYLASE PROENZYME"/>
    <property type="match status" value="1"/>
</dbReference>
<comment type="cofactor">
    <cofactor evidence="9">
        <name>pyruvate</name>
        <dbReference type="ChEBI" id="CHEBI:15361"/>
    </cofactor>
    <text evidence="9">Binds 1 pyruvoyl group covalently per subunit.</text>
</comment>